<gene>
    <name evidence="1" type="ORF">DNTS_033293</name>
</gene>
<reference evidence="1 2" key="1">
    <citation type="journal article" date="2019" name="Sci. Data">
        <title>Hybrid genome assembly and annotation of Danionella translucida.</title>
        <authorList>
            <person name="Kadobianskyi M."/>
            <person name="Schulze L."/>
            <person name="Schuelke M."/>
            <person name="Judkewitz B."/>
        </authorList>
    </citation>
    <scope>NUCLEOTIDE SEQUENCE [LARGE SCALE GENOMIC DNA]</scope>
    <source>
        <strain evidence="1 2">Bolton</strain>
    </source>
</reference>
<protein>
    <submittedName>
        <fullName evidence="1">Uncharacterized protein</fullName>
    </submittedName>
</protein>
<dbReference type="Proteomes" id="UP000316079">
    <property type="component" value="Unassembled WGS sequence"/>
</dbReference>
<keyword evidence="2" id="KW-1185">Reference proteome</keyword>
<name>A0A553NAM7_9TELE</name>
<comment type="caution">
    <text evidence="1">The sequence shown here is derived from an EMBL/GenBank/DDBJ whole genome shotgun (WGS) entry which is preliminary data.</text>
</comment>
<evidence type="ECO:0000313" key="1">
    <source>
        <dbReference type="EMBL" id="TRY62494.1"/>
    </source>
</evidence>
<evidence type="ECO:0000313" key="2">
    <source>
        <dbReference type="Proteomes" id="UP000316079"/>
    </source>
</evidence>
<dbReference type="EMBL" id="SRMA01026996">
    <property type="protein sequence ID" value="TRY62494.1"/>
    <property type="molecule type" value="Genomic_DNA"/>
</dbReference>
<dbReference type="AlphaFoldDB" id="A0A553NAM7"/>
<accession>A0A553NAM7</accession>
<organism evidence="1 2">
    <name type="scientific">Danionella cerebrum</name>
    <dbReference type="NCBI Taxonomy" id="2873325"/>
    <lineage>
        <taxon>Eukaryota</taxon>
        <taxon>Metazoa</taxon>
        <taxon>Chordata</taxon>
        <taxon>Craniata</taxon>
        <taxon>Vertebrata</taxon>
        <taxon>Euteleostomi</taxon>
        <taxon>Actinopterygii</taxon>
        <taxon>Neopterygii</taxon>
        <taxon>Teleostei</taxon>
        <taxon>Ostariophysi</taxon>
        <taxon>Cypriniformes</taxon>
        <taxon>Danionidae</taxon>
        <taxon>Danioninae</taxon>
        <taxon>Danionella</taxon>
    </lineage>
</organism>
<proteinExistence type="predicted"/>
<sequence length="91" mass="10019">MSLMLPLCGALCFSIKEQMASLSSSSELSPHMWFLPPLAEFSSNCFTKATRQESLGTSSELCDIYIGKCADLVIYYIAPSSKLQNQILPCM</sequence>